<dbReference type="AlphaFoldDB" id="G3B8U9"/>
<evidence type="ECO:0000313" key="3">
    <source>
        <dbReference type="Proteomes" id="UP000000707"/>
    </source>
</evidence>
<keyword evidence="1" id="KW-0732">Signal</keyword>
<organism evidence="3">
    <name type="scientific">Candida tenuis (strain ATCC 10573 / BCRC 21748 / CBS 615 / JCM 9827 / NBRC 10315 / NRRL Y-1498 / VKM Y-70)</name>
    <name type="common">Yeast</name>
    <name type="synonym">Yamadazyma tenuis</name>
    <dbReference type="NCBI Taxonomy" id="590646"/>
    <lineage>
        <taxon>Eukaryota</taxon>
        <taxon>Fungi</taxon>
        <taxon>Dikarya</taxon>
        <taxon>Ascomycota</taxon>
        <taxon>Saccharomycotina</taxon>
        <taxon>Pichiomycetes</taxon>
        <taxon>Debaryomycetaceae</taxon>
        <taxon>Yamadazyma</taxon>
    </lineage>
</organism>
<feature type="chain" id="PRO_5003442808" evidence="1">
    <location>
        <begin position="19"/>
        <end position="126"/>
    </location>
</feature>
<sequence>MRFSTVAFIAALSAIAHAAPAEKRADVLSDVPTVLPTDILTAIPTDILTAIPTSISLDSIPGLSTLLEALAPILSLLSSLPIISDLPIVSDLLDALSSLSSSLSLPSGLPVATGLTSVATSLPVAL</sequence>
<accession>G3B8U9</accession>
<dbReference type="KEGG" id="cten:18249968"/>
<dbReference type="RefSeq" id="XP_006688601.1">
    <property type="nucleotide sequence ID" value="XM_006688538.1"/>
</dbReference>
<evidence type="ECO:0000256" key="1">
    <source>
        <dbReference type="SAM" id="SignalP"/>
    </source>
</evidence>
<dbReference type="SUPFAM" id="SSF52255">
    <property type="entry name" value="N5-CAIR mutase (phosphoribosylaminoimidazole carboxylase, PurE)"/>
    <property type="match status" value="1"/>
</dbReference>
<dbReference type="OrthoDB" id="3565477at2759"/>
<dbReference type="GeneID" id="18249968"/>
<dbReference type="HOGENOM" id="CLU_1981369_0_0_1"/>
<keyword evidence="3" id="KW-1185">Reference proteome</keyword>
<dbReference type="Proteomes" id="UP000000707">
    <property type="component" value="Unassembled WGS sequence"/>
</dbReference>
<feature type="signal peptide" evidence="1">
    <location>
        <begin position="1"/>
        <end position="18"/>
    </location>
</feature>
<dbReference type="EMBL" id="GL996527">
    <property type="protein sequence ID" value="EGV62431.1"/>
    <property type="molecule type" value="Genomic_DNA"/>
</dbReference>
<proteinExistence type="predicted"/>
<protein>
    <submittedName>
        <fullName evidence="2">Uncharacterized protein</fullName>
    </submittedName>
</protein>
<name>G3B8U9_CANTC</name>
<reference evidence="2 3" key="1">
    <citation type="journal article" date="2011" name="Proc. Natl. Acad. Sci. U.S.A.">
        <title>Comparative genomics of xylose-fermenting fungi for enhanced biofuel production.</title>
        <authorList>
            <person name="Wohlbach D.J."/>
            <person name="Kuo A."/>
            <person name="Sato T.K."/>
            <person name="Potts K.M."/>
            <person name="Salamov A.A."/>
            <person name="LaButti K.M."/>
            <person name="Sun H."/>
            <person name="Clum A."/>
            <person name="Pangilinan J.L."/>
            <person name="Lindquist E.A."/>
            <person name="Lucas S."/>
            <person name="Lapidus A."/>
            <person name="Jin M."/>
            <person name="Gunawan C."/>
            <person name="Balan V."/>
            <person name="Dale B.E."/>
            <person name="Jeffries T.W."/>
            <person name="Zinkel R."/>
            <person name="Barry K.W."/>
            <person name="Grigoriev I.V."/>
            <person name="Gasch A.P."/>
        </authorList>
    </citation>
    <scope>NUCLEOTIDE SEQUENCE [LARGE SCALE GENOMIC DNA]</scope>
    <source>
        <strain evidence="3">ATCC 10573 / BCRC 21748 / CBS 615 / JCM 9827 / NBRC 10315 / NRRL Y-1498 / VKM Y-70</strain>
    </source>
</reference>
<gene>
    <name evidence="2" type="ORF">CANTEDRAFT_136369</name>
</gene>
<evidence type="ECO:0000313" key="2">
    <source>
        <dbReference type="EMBL" id="EGV62431.1"/>
    </source>
</evidence>